<dbReference type="Gene3D" id="1.10.530.10">
    <property type="match status" value="1"/>
</dbReference>
<dbReference type="Proteomes" id="UP000612956">
    <property type="component" value="Unassembled WGS sequence"/>
</dbReference>
<dbReference type="GO" id="GO:0009253">
    <property type="term" value="P:peptidoglycan catabolic process"/>
    <property type="evidence" value="ECO:0007669"/>
    <property type="project" value="TreeGrafter"/>
</dbReference>
<comment type="caution">
    <text evidence="3">The sequence shown here is derived from an EMBL/GenBank/DDBJ whole genome shotgun (WGS) entry which is preliminary data.</text>
</comment>
<dbReference type="AlphaFoldDB" id="A0A917QEU0"/>
<proteinExistence type="predicted"/>
<dbReference type="PANTHER" id="PTHR30163:SF8">
    <property type="entry name" value="LYTIC MUREIN TRANSGLYCOSYLASE"/>
    <property type="match status" value="1"/>
</dbReference>
<reference evidence="3" key="2">
    <citation type="submission" date="2020-09" db="EMBL/GenBank/DDBJ databases">
        <authorList>
            <person name="Sun Q."/>
            <person name="Zhou Y."/>
        </authorList>
    </citation>
    <scope>NUCLEOTIDE SEQUENCE</scope>
    <source>
        <strain evidence="3">CGMCC 4.7278</strain>
    </source>
</reference>
<sequence length="464" mass="46493">MSALVVAGLVASGSAVQTNTRNEAPAAPELLAAATAPVVEPGETDPADIVGLLPVSQESPRKLRAVNPGSRTPSSGIPVPQSISLPAGSGALGIPEIVLAAYRNAELAMESAEPGCGITWNLLAGIGRIESGHASNGSTDSAGTSTTPIFGPALDGTLPGNEVIKEADGGFVRAVGPMQFLPSTWVHYAADGNGDGHADPHNVFDASLAAAKYLCSGGMNLRDSAQELRAILRYNNSMSYAANVLSWSVAYRTGGAPSSVPISPGLVTPGSAPTVSPNILAAQGNSPATTVPTTTVPAAPKTTTPTPVMINLPGLPPIPCGIFCPAPAPTPPTTCVADPVPASMPDPLAPTRPAPKPLAQTYGAVAPKDPAATDPAQVVDPAQAANPVQPVDPAAKPACVDAPAPANTPAAETPQPTKTPEPSVTPTEEPAPVEEAPAPTPTPQPGITLPFNIVIPLPPVPAPL</sequence>
<organism evidence="3 4">
    <name type="scientific">Nocardia camponoti</name>
    <dbReference type="NCBI Taxonomy" id="1616106"/>
    <lineage>
        <taxon>Bacteria</taxon>
        <taxon>Bacillati</taxon>
        <taxon>Actinomycetota</taxon>
        <taxon>Actinomycetes</taxon>
        <taxon>Mycobacteriales</taxon>
        <taxon>Nocardiaceae</taxon>
        <taxon>Nocardia</taxon>
    </lineage>
</organism>
<feature type="domain" description="Transglycosylase SLT" evidence="2">
    <location>
        <begin position="168"/>
        <end position="219"/>
    </location>
</feature>
<feature type="compositionally biased region" description="Low complexity" evidence="1">
    <location>
        <begin position="402"/>
        <end position="437"/>
    </location>
</feature>
<feature type="compositionally biased region" description="Low complexity" evidence="1">
    <location>
        <begin position="287"/>
        <end position="304"/>
    </location>
</feature>
<name>A0A917QEU0_9NOCA</name>
<protein>
    <recommendedName>
        <fullName evidence="2">Transglycosylase SLT domain-containing protein</fullName>
    </recommendedName>
</protein>
<dbReference type="GO" id="GO:0008933">
    <property type="term" value="F:peptidoglycan lytic transglycosylase activity"/>
    <property type="evidence" value="ECO:0007669"/>
    <property type="project" value="TreeGrafter"/>
</dbReference>
<gene>
    <name evidence="3" type="ORF">GCM10011591_18420</name>
</gene>
<dbReference type="EMBL" id="BMMW01000002">
    <property type="protein sequence ID" value="GGK47418.1"/>
    <property type="molecule type" value="Genomic_DNA"/>
</dbReference>
<dbReference type="InterPro" id="IPR031304">
    <property type="entry name" value="SLT_2"/>
</dbReference>
<dbReference type="SUPFAM" id="SSF53955">
    <property type="entry name" value="Lysozyme-like"/>
    <property type="match status" value="1"/>
</dbReference>
<evidence type="ECO:0000313" key="4">
    <source>
        <dbReference type="Proteomes" id="UP000612956"/>
    </source>
</evidence>
<dbReference type="PRINTS" id="PR01217">
    <property type="entry name" value="PRICHEXTENSN"/>
</dbReference>
<accession>A0A917QEU0</accession>
<dbReference type="CDD" id="cd13399">
    <property type="entry name" value="Slt35-like"/>
    <property type="match status" value="1"/>
</dbReference>
<dbReference type="InterPro" id="IPR023346">
    <property type="entry name" value="Lysozyme-like_dom_sf"/>
</dbReference>
<dbReference type="Pfam" id="PF13406">
    <property type="entry name" value="SLT_2"/>
    <property type="match status" value="1"/>
</dbReference>
<feature type="region of interest" description="Disordered" evidence="1">
    <location>
        <begin position="283"/>
        <end position="304"/>
    </location>
</feature>
<dbReference type="RefSeq" id="WP_229683835.1">
    <property type="nucleotide sequence ID" value="NZ_BMMW01000002.1"/>
</dbReference>
<evidence type="ECO:0000313" key="3">
    <source>
        <dbReference type="EMBL" id="GGK47418.1"/>
    </source>
</evidence>
<evidence type="ECO:0000259" key="2">
    <source>
        <dbReference type="Pfam" id="PF13406"/>
    </source>
</evidence>
<reference evidence="3" key="1">
    <citation type="journal article" date="2014" name="Int. J. Syst. Evol. Microbiol.">
        <title>Complete genome sequence of Corynebacterium casei LMG S-19264T (=DSM 44701T), isolated from a smear-ripened cheese.</title>
        <authorList>
            <consortium name="US DOE Joint Genome Institute (JGI-PGF)"/>
            <person name="Walter F."/>
            <person name="Albersmeier A."/>
            <person name="Kalinowski J."/>
            <person name="Ruckert C."/>
        </authorList>
    </citation>
    <scope>NUCLEOTIDE SEQUENCE</scope>
    <source>
        <strain evidence="3">CGMCC 4.7278</strain>
    </source>
</reference>
<dbReference type="InterPro" id="IPR043426">
    <property type="entry name" value="MltB-like"/>
</dbReference>
<feature type="region of interest" description="Disordered" evidence="1">
    <location>
        <begin position="387"/>
        <end position="452"/>
    </location>
</feature>
<keyword evidence="4" id="KW-1185">Reference proteome</keyword>
<dbReference type="PANTHER" id="PTHR30163">
    <property type="entry name" value="MEMBRANE-BOUND LYTIC MUREIN TRANSGLYCOSYLASE B"/>
    <property type="match status" value="1"/>
</dbReference>
<evidence type="ECO:0000256" key="1">
    <source>
        <dbReference type="SAM" id="MobiDB-lite"/>
    </source>
</evidence>